<feature type="domain" description="Glycosyl hydrolase family 13 catalytic" evidence="4">
    <location>
        <begin position="18"/>
        <end position="460"/>
    </location>
</feature>
<comment type="caution">
    <text evidence="5">The sequence shown here is derived from an EMBL/GenBank/DDBJ whole genome shotgun (WGS) entry which is preliminary data.</text>
</comment>
<evidence type="ECO:0000313" key="5">
    <source>
        <dbReference type="EMBL" id="GAA3711456.1"/>
    </source>
</evidence>
<organism evidence="5 6">
    <name type="scientific">Zhihengliuella alba</name>
    <dbReference type="NCBI Taxonomy" id="547018"/>
    <lineage>
        <taxon>Bacteria</taxon>
        <taxon>Bacillati</taxon>
        <taxon>Actinomycetota</taxon>
        <taxon>Actinomycetes</taxon>
        <taxon>Micrococcales</taxon>
        <taxon>Micrococcaceae</taxon>
        <taxon>Zhihengliuella</taxon>
    </lineage>
</organism>
<evidence type="ECO:0000256" key="2">
    <source>
        <dbReference type="RuleBase" id="RU003615"/>
    </source>
</evidence>
<dbReference type="EMBL" id="BAABCJ010000007">
    <property type="protein sequence ID" value="GAA3711456.1"/>
    <property type="molecule type" value="Genomic_DNA"/>
</dbReference>
<evidence type="ECO:0000256" key="3">
    <source>
        <dbReference type="RuleBase" id="RU361134"/>
    </source>
</evidence>
<dbReference type="InterPro" id="IPR006047">
    <property type="entry name" value="GH13_cat_dom"/>
</dbReference>
<protein>
    <recommendedName>
        <fullName evidence="3">Alpha-amylase</fullName>
        <ecNumber evidence="3">3.2.1.1</ecNumber>
    </recommendedName>
</protein>
<keyword evidence="3" id="KW-0326">Glycosidase</keyword>
<dbReference type="CDD" id="cd11334">
    <property type="entry name" value="AmyAc_TreS"/>
    <property type="match status" value="1"/>
</dbReference>
<reference evidence="6" key="1">
    <citation type="journal article" date="2019" name="Int. J. Syst. Evol. Microbiol.">
        <title>The Global Catalogue of Microorganisms (GCM) 10K type strain sequencing project: providing services to taxonomists for standard genome sequencing and annotation.</title>
        <authorList>
            <consortium name="The Broad Institute Genomics Platform"/>
            <consortium name="The Broad Institute Genome Sequencing Center for Infectious Disease"/>
            <person name="Wu L."/>
            <person name="Ma J."/>
        </authorList>
    </citation>
    <scope>NUCLEOTIDE SEQUENCE [LARGE SCALE GENOMIC DNA]</scope>
    <source>
        <strain evidence="6">JCM 16961</strain>
    </source>
</reference>
<dbReference type="PANTHER" id="PTHR10357:SF219">
    <property type="entry name" value="MALTOSE ALPHA-D-GLUCOSYLTRANSFERASE"/>
    <property type="match status" value="1"/>
</dbReference>
<dbReference type="Proteomes" id="UP001501536">
    <property type="component" value="Unassembled WGS sequence"/>
</dbReference>
<dbReference type="PRINTS" id="PR00110">
    <property type="entry name" value="ALPHAAMYLASE"/>
</dbReference>
<dbReference type="SMART" id="SM00642">
    <property type="entry name" value="Aamy"/>
    <property type="match status" value="1"/>
</dbReference>
<dbReference type="InterPro" id="IPR045857">
    <property type="entry name" value="O16G_dom_2"/>
</dbReference>
<keyword evidence="6" id="KW-1185">Reference proteome</keyword>
<comment type="similarity">
    <text evidence="1 2">Belongs to the glycosyl hydrolase 13 family.</text>
</comment>
<sequence length="580" mass="64993">MKGTDSSDLWWKTGLVYCVDVESFLDSNGDGVGDLAGLTRRIDYLAELGVTCLWLMPFYPTPGRDDGYDITDFYNVDPRLGSLGDLVALLRTAHDRGIRVIADLVLNHTSDQHPWFQRAEEDPDSPEHDFYVWRDSEPPDTSDLVIFHGEQKGIWSWSEKAGKWYLHRFYKHQPDLNVSNRRVRNEIAKIMGFWLQLGLDGFRVDAVPQLLTVGLHDDIENDGFTDPHGYLGELHAFMRRRSTDAILLGEVNLPYREQETLFGEPPAVELDLIFDFVAMQNLYLSLARGEAGPISAALRTRPPIDPANQWVTFVRNHDELALDQLGEAEREEVFAAFAPEERQRAYGRGIRRRLPPMLEGDQQRIRMVYSFMFSLPGTPALFYGEEIGMGEDIDAEGRQAVRSPMQWAPGPAGGFSEAEPEDLVAPVVGGDFGPENINAHDAAADSQSLFNFIRRLVAARRRCLALGWGSTELLEQPETAVLAHRAALEANDFVAAVHNFAAEPVETRVLIPDAAPGDELEVLVDVGTTDDDSKEPIDEGEHAHRIRKLTVEDDRRVPVALGPYGFLWFRPFSLGPGGIF</sequence>
<accession>A0ABP7DZH6</accession>
<dbReference type="EC" id="3.2.1.1" evidence="3"/>
<proteinExistence type="inferred from homology"/>
<dbReference type="InterPro" id="IPR006046">
    <property type="entry name" value="Alpha_amylase"/>
</dbReference>
<dbReference type="RefSeq" id="WP_344885532.1">
    <property type="nucleotide sequence ID" value="NZ_BAABCJ010000007.1"/>
</dbReference>
<comment type="catalytic activity">
    <reaction evidence="3">
        <text>Endohydrolysis of (1-&gt;4)-alpha-D-glucosidic linkages in polysaccharides containing three or more (1-&gt;4)-alpha-linked D-glucose units.</text>
        <dbReference type="EC" id="3.2.1.1"/>
    </reaction>
</comment>
<gene>
    <name evidence="5" type="ORF">GCM10022377_26110</name>
</gene>
<evidence type="ECO:0000259" key="4">
    <source>
        <dbReference type="SMART" id="SM00642"/>
    </source>
</evidence>
<dbReference type="PANTHER" id="PTHR10357">
    <property type="entry name" value="ALPHA-AMYLASE FAMILY MEMBER"/>
    <property type="match status" value="1"/>
</dbReference>
<evidence type="ECO:0000313" key="6">
    <source>
        <dbReference type="Proteomes" id="UP001501536"/>
    </source>
</evidence>
<keyword evidence="3" id="KW-0378">Hydrolase</keyword>
<evidence type="ECO:0000256" key="1">
    <source>
        <dbReference type="ARBA" id="ARBA00008061"/>
    </source>
</evidence>
<keyword evidence="3" id="KW-0119">Carbohydrate metabolism</keyword>
<dbReference type="Gene3D" id="3.90.400.10">
    <property type="entry name" value="Oligo-1,6-glucosidase, Domain 2"/>
    <property type="match status" value="1"/>
</dbReference>
<dbReference type="Pfam" id="PF00128">
    <property type="entry name" value="Alpha-amylase"/>
    <property type="match status" value="2"/>
</dbReference>
<dbReference type="Gene3D" id="3.20.20.80">
    <property type="entry name" value="Glycosidases"/>
    <property type="match status" value="1"/>
</dbReference>
<name>A0ABP7DZH6_9MICC</name>
<dbReference type="InterPro" id="IPR017853">
    <property type="entry name" value="GH"/>
</dbReference>
<dbReference type="SUPFAM" id="SSF51445">
    <property type="entry name" value="(Trans)glycosidases"/>
    <property type="match status" value="1"/>
</dbReference>